<reference evidence="2" key="2">
    <citation type="submission" date="2010-02" db="EMBL/GenBank/DDBJ databases">
        <authorList>
            <person name="Madupu R.M."/>
            <person name="Hartman A.L."/>
            <person name="Norais C."/>
            <person name="Badger J.A."/>
            <person name="Delma S."/>
            <person name="Haldenby S."/>
            <person name="Khouri H."/>
            <person name="Ren Q."/>
            <person name="Lowe T."/>
            <person name="Robinson J."/>
            <person name="Furlow J.M."/>
            <person name="Pohlschroder M."/>
            <person name="Pfeiffer T."/>
            <person name="Allers T."/>
            <person name="Daniels C."/>
            <person name="Eisen J.A."/>
        </authorList>
    </citation>
    <scope>NUCLEOTIDE SEQUENCE</scope>
    <source>
        <strain evidence="2">DS2</strain>
        <plasmid evidence="2">pHV4</plasmid>
    </source>
</reference>
<feature type="transmembrane region" description="Helical" evidence="1">
    <location>
        <begin position="146"/>
        <end position="169"/>
    </location>
</feature>
<reference evidence="2" key="3">
    <citation type="submission" date="2021-06" db="EMBL/GenBank/DDBJ databases">
        <authorList>
            <person name="Pfeiffer F."/>
        </authorList>
    </citation>
    <scope>NUCLEOTIDE SEQUENCE</scope>
    <source>
        <strain evidence="2">DS2</strain>
        <plasmid evidence="2">pHV4</plasmid>
    </source>
</reference>
<accession>D4GQF2</accession>
<sequence>MERFEMGVRISESESVPATLRSRDAILPGVMTVILVATFTYLSPGLSLITTFVPAIILAYVCYLLTSFQRMPDPSRVLPVYLIAFAVQFLHFAEEFSTEFYTRWPVEVFNAAPFELTTFVQINMVSYAAFALGAVAIHRGIKGPMLIVWFFTLMGVIGNGVLHPIYPILATGEFGYFPGLYTSVIYLILGPILFRRLWEVRSDSGSAVNHDVETNSNTGSSQ</sequence>
<protein>
    <recommendedName>
        <fullName evidence="5">HXXEE domain-containing protein</fullName>
    </recommendedName>
</protein>
<feature type="transmembrane region" description="Helical" evidence="1">
    <location>
        <begin position="25"/>
        <end position="42"/>
    </location>
</feature>
<evidence type="ECO:0000313" key="3">
    <source>
        <dbReference type="EMBL" id="ADE02114.1"/>
    </source>
</evidence>
<dbReference type="EMBL" id="CP001955">
    <property type="protein sequence ID" value="ADE02114.1"/>
    <property type="molecule type" value="Genomic_DNA"/>
</dbReference>
<dbReference type="KEGG" id="hvo:HVO_A0414"/>
<evidence type="ECO:0008006" key="5">
    <source>
        <dbReference type="Google" id="ProtNLM"/>
    </source>
</evidence>
<evidence type="ECO:0000256" key="1">
    <source>
        <dbReference type="SAM" id="Phobius"/>
    </source>
</evidence>
<gene>
    <name evidence="2" type="ordered locus">HVO_A0120</name>
    <name evidence="3" type="ordered locus">HVO_A0414</name>
</gene>
<keyword evidence="1" id="KW-0472">Membrane</keyword>
<dbReference type="EMBL" id="CP001955">
    <property type="protein sequence ID" value="ADE02009.1"/>
    <property type="molecule type" value="Genomic_DNA"/>
</dbReference>
<keyword evidence="1" id="KW-0812">Transmembrane</keyword>
<dbReference type="AlphaFoldDB" id="D4GQF2"/>
<dbReference type="KEGG" id="hvo:HVO_A0120"/>
<evidence type="ECO:0000313" key="2">
    <source>
        <dbReference type="EMBL" id="ADE02009.1"/>
    </source>
</evidence>
<organism evidence="2 4">
    <name type="scientific">Haloferax volcanii (strain ATCC 29605 / DSM 3757 / JCM 8879 / NBRC 14742 / NCIMB 2012 / VKM B-1768 / DS2)</name>
    <name type="common">Halobacterium volcanii</name>
    <dbReference type="NCBI Taxonomy" id="309800"/>
    <lineage>
        <taxon>Archaea</taxon>
        <taxon>Methanobacteriati</taxon>
        <taxon>Methanobacteriota</taxon>
        <taxon>Stenosarchaea group</taxon>
        <taxon>Halobacteria</taxon>
        <taxon>Halobacteriales</taxon>
        <taxon>Haloferacaceae</taxon>
        <taxon>Haloferax</taxon>
    </lineage>
</organism>
<reference evidence="2 4" key="1">
    <citation type="journal article" date="2010" name="PLoS ONE">
        <title>The complete genome sequence of Haloferax volcanii DS2, a model archaeon.</title>
        <authorList>
            <person name="Hartman A.L."/>
            <person name="Norais C."/>
            <person name="Badger J.H."/>
            <person name="Delmas S."/>
            <person name="Haldenby S."/>
            <person name="Madupu R."/>
            <person name="Robinson J."/>
            <person name="Khouri H."/>
            <person name="Ren Q."/>
            <person name="Lowe T.M."/>
            <person name="Maupin-Furlow J."/>
            <person name="Pohlschroder M."/>
            <person name="Daniels C."/>
            <person name="Pfeiffer F."/>
            <person name="Allers T."/>
            <person name="Eisen J.A."/>
        </authorList>
    </citation>
    <scope>NUCLEOTIDE SEQUENCE [LARGE SCALE GENOMIC DNA]</scope>
    <source>
        <strain evidence="4">ATCC 29605 / DSM 3757 / JCM 8879 / NBRC 14742 / NCIMB 2012 / VKM B-1768 / DS2</strain>
        <strain evidence="2">DS2</strain>
    </source>
</reference>
<keyword evidence="1" id="KW-1133">Transmembrane helix</keyword>
<dbReference type="EnsemblBacteria" id="ADE02009">
    <property type="protein sequence ID" value="ADE02009"/>
    <property type="gene ID" value="HVO_A0120"/>
</dbReference>
<feature type="transmembrane region" description="Helical" evidence="1">
    <location>
        <begin position="48"/>
        <end position="66"/>
    </location>
</feature>
<dbReference type="Proteomes" id="UP000008243">
    <property type="component" value="Plasmid pHV4"/>
</dbReference>
<feature type="transmembrane region" description="Helical" evidence="1">
    <location>
        <begin position="78"/>
        <end position="96"/>
    </location>
</feature>
<dbReference type="HOGENOM" id="CLU_1243010_0_0_2"/>
<keyword evidence="2" id="KW-0614">Plasmid</keyword>
<name>D4GQF2_HALVD</name>
<evidence type="ECO:0000313" key="4">
    <source>
        <dbReference type="Proteomes" id="UP000008243"/>
    </source>
</evidence>
<keyword evidence="4" id="KW-1185">Reference proteome</keyword>
<feature type="transmembrane region" description="Helical" evidence="1">
    <location>
        <begin position="175"/>
        <end position="194"/>
    </location>
</feature>
<proteinExistence type="predicted"/>
<dbReference type="EnsemblBacteria" id="ADE02114">
    <property type="protein sequence ID" value="ADE02114"/>
    <property type="gene ID" value="HVO_A0414"/>
</dbReference>
<geneLocation type="plasmid" evidence="2 4">
    <name>pHV4</name>
</geneLocation>
<feature type="transmembrane region" description="Helical" evidence="1">
    <location>
        <begin position="116"/>
        <end position="137"/>
    </location>
</feature>